<dbReference type="WBParaSite" id="SRAE_X000201300.1">
    <property type="protein sequence ID" value="SRAE_X000201300.1"/>
    <property type="gene ID" value="WBGene00267591"/>
</dbReference>
<evidence type="ECO:0000313" key="3">
    <source>
        <dbReference type="WBParaSite" id="SRAE_X000201300.1"/>
    </source>
</evidence>
<sequence length="89" mass="10427">MREVSFKGNTVIISIRNEKLIDICDYVDSNRRLKVTKEKVYGKRKFKEVAIVRSIEKIKGCSNTYKSDGFLVSTYSCNFYKVIFERICL</sequence>
<keyword evidence="2" id="KW-1185">Reference proteome</keyword>
<organism evidence="1">
    <name type="scientific">Strongyloides ratti</name>
    <name type="common">Parasitic roundworm</name>
    <dbReference type="NCBI Taxonomy" id="34506"/>
    <lineage>
        <taxon>Eukaryota</taxon>
        <taxon>Metazoa</taxon>
        <taxon>Ecdysozoa</taxon>
        <taxon>Nematoda</taxon>
        <taxon>Chromadorea</taxon>
        <taxon>Rhabditida</taxon>
        <taxon>Tylenchina</taxon>
        <taxon>Panagrolaimomorpha</taxon>
        <taxon>Strongyloidoidea</taxon>
        <taxon>Strongyloididae</taxon>
        <taxon>Strongyloides</taxon>
    </lineage>
</organism>
<evidence type="ECO:0000313" key="1">
    <source>
        <dbReference type="EMBL" id="CEF60275.1"/>
    </source>
</evidence>
<dbReference type="EMBL" id="LN609398">
    <property type="protein sequence ID" value="CEF60275.1"/>
    <property type="molecule type" value="Genomic_DNA"/>
</dbReference>
<name>A0A090KS05_STRRB</name>
<reference evidence="1" key="2">
    <citation type="submission" date="2014-09" db="EMBL/GenBank/DDBJ databases">
        <authorList>
            <person name="Aslett A.Martin."/>
        </authorList>
    </citation>
    <scope>NUCLEOTIDE SEQUENCE</scope>
    <source>
        <strain evidence="1">ED321 Heterogonic</strain>
    </source>
</reference>
<dbReference type="RefSeq" id="XP_024499484.1">
    <property type="nucleotide sequence ID" value="XM_024642996.1"/>
</dbReference>
<gene>
    <name evidence="1 3 4" type="ORF">SRAE_X000201300</name>
</gene>
<reference evidence="2" key="1">
    <citation type="submission" date="2014-09" db="EMBL/GenBank/DDBJ databases">
        <authorList>
            <person name="Martin A.A."/>
        </authorList>
    </citation>
    <scope>NUCLEOTIDE SEQUENCE</scope>
    <source>
        <strain evidence="2">ED321</strain>
    </source>
</reference>
<accession>A0A090KS05</accession>
<dbReference type="CTD" id="36385085"/>
<evidence type="ECO:0000313" key="4">
    <source>
        <dbReference type="WormBase" id="SRAE_X000201300"/>
    </source>
</evidence>
<proteinExistence type="predicted"/>
<protein>
    <submittedName>
        <fullName evidence="1 3">Uncharacterized protein</fullName>
    </submittedName>
</protein>
<dbReference type="GeneID" id="36385085"/>
<evidence type="ECO:0000313" key="2">
    <source>
        <dbReference type="Proteomes" id="UP000035682"/>
    </source>
</evidence>
<dbReference type="WormBase" id="SRAE_X000201300">
    <property type="protein sequence ID" value="SRP05708"/>
    <property type="gene ID" value="WBGene00267591"/>
</dbReference>
<dbReference type="Proteomes" id="UP000035682">
    <property type="component" value="Unplaced"/>
</dbReference>
<dbReference type="AlphaFoldDB" id="A0A090KS05"/>
<reference evidence="3" key="3">
    <citation type="submission" date="2020-12" db="UniProtKB">
        <authorList>
            <consortium name="WormBaseParasite"/>
        </authorList>
    </citation>
    <scope>IDENTIFICATION</scope>
</reference>